<dbReference type="OrthoDB" id="3264206at2"/>
<organism evidence="9 10">
    <name type="scientific">Modestobacter versicolor</name>
    <dbReference type="NCBI Taxonomy" id="429133"/>
    <lineage>
        <taxon>Bacteria</taxon>
        <taxon>Bacillati</taxon>
        <taxon>Actinomycetota</taxon>
        <taxon>Actinomycetes</taxon>
        <taxon>Geodermatophilales</taxon>
        <taxon>Geodermatophilaceae</taxon>
        <taxon>Modestobacter</taxon>
    </lineage>
</organism>
<protein>
    <recommendedName>
        <fullName evidence="8">AlgX/AlgJ SGNH hydrolase-like domain-containing protein</fullName>
    </recommendedName>
</protein>
<reference evidence="9 10" key="1">
    <citation type="submission" date="2018-06" db="EMBL/GenBank/DDBJ databases">
        <title>Draft genome sequence of Modestobacter versicolor CP153-2.</title>
        <authorList>
            <person name="Gundlapally S.R."/>
        </authorList>
    </citation>
    <scope>NUCLEOTIDE SEQUENCE [LARGE SCALE GENOMIC DNA]</scope>
    <source>
        <strain evidence="9 10">CP153-2</strain>
    </source>
</reference>
<evidence type="ECO:0000256" key="4">
    <source>
        <dbReference type="ARBA" id="ARBA00022729"/>
    </source>
</evidence>
<comment type="caution">
    <text evidence="9">The sequence shown here is derived from an EMBL/GenBank/DDBJ whole genome shotgun (WGS) entry which is preliminary data.</text>
</comment>
<feature type="domain" description="AlgX/AlgJ SGNH hydrolase-like" evidence="8">
    <location>
        <begin position="139"/>
        <end position="360"/>
    </location>
</feature>
<dbReference type="Pfam" id="PF16822">
    <property type="entry name" value="ALGX"/>
    <property type="match status" value="1"/>
</dbReference>
<evidence type="ECO:0000256" key="3">
    <source>
        <dbReference type="ARBA" id="ARBA00022679"/>
    </source>
</evidence>
<keyword evidence="4" id="KW-0732">Signal</keyword>
<proteinExistence type="predicted"/>
<keyword evidence="3" id="KW-0808">Transferase</keyword>
<dbReference type="Proteomes" id="UP000247602">
    <property type="component" value="Unassembled WGS sequence"/>
</dbReference>
<evidence type="ECO:0000256" key="6">
    <source>
        <dbReference type="ARBA" id="ARBA00022841"/>
    </source>
</evidence>
<sequence>MSKDIRDETATPAAAPGHRRHRAPRRPVAALLALLFFFGPALAFVLGVRPEAIENRPLADLPSPTEGWDFFPAFSTWSTDHLPLRAQAVRFNAELSQRVFGEAPSYGTDPGGPATGIPSGDSSATQTDGAPAAAQYPRVLEGQDGWLYFGPDVAEPCQATRSLDEVFHRVDRLRSAVEASGRTFVVTVAPDKSTMVAGSLPDTYLGQDCATERRTAFWETLRATPPTGYLDLRGPLEAAQEATGDPIYRPTDTHWGPRGAAVYTEQLATRLDSALMDGTRFVETGPTSQPGDLADMLGLPHDDPVEGVELRRDGVTPVGRDSLEVSELSDRPDRVLNETNGAPLFQPRTVLLGDSFTNASTAMIGQFFADLTLLHNEVAADSPQTVADALAESDVVVYEIVERVFIADGGPLLDDASLSAIESTLAANPR</sequence>
<evidence type="ECO:0000256" key="1">
    <source>
        <dbReference type="ARBA" id="ARBA00004418"/>
    </source>
</evidence>
<dbReference type="InterPro" id="IPR031811">
    <property type="entry name" value="ALGX/ALGJ_SGNH-like"/>
</dbReference>
<comment type="pathway">
    <text evidence="2">Glycan biosynthesis; alginate biosynthesis.</text>
</comment>
<dbReference type="UniPathway" id="UPA00286"/>
<dbReference type="AlphaFoldDB" id="A0A323VHE5"/>
<keyword evidence="6" id="KW-0016">Alginate biosynthesis</keyword>
<dbReference type="GO" id="GO:0016740">
    <property type="term" value="F:transferase activity"/>
    <property type="evidence" value="ECO:0007669"/>
    <property type="project" value="UniProtKB-KW"/>
</dbReference>
<evidence type="ECO:0000313" key="9">
    <source>
        <dbReference type="EMBL" id="PZA19578.1"/>
    </source>
</evidence>
<evidence type="ECO:0000259" key="8">
    <source>
        <dbReference type="Pfam" id="PF16822"/>
    </source>
</evidence>
<feature type="region of interest" description="Disordered" evidence="7">
    <location>
        <begin position="102"/>
        <end position="132"/>
    </location>
</feature>
<dbReference type="EMBL" id="QKNV01000307">
    <property type="protein sequence ID" value="PZA19578.1"/>
    <property type="molecule type" value="Genomic_DNA"/>
</dbReference>
<keyword evidence="10" id="KW-1185">Reference proteome</keyword>
<comment type="subcellular location">
    <subcellularLocation>
        <location evidence="1">Periplasm</location>
    </subcellularLocation>
</comment>
<keyword evidence="5" id="KW-0574">Periplasm</keyword>
<feature type="region of interest" description="Disordered" evidence="7">
    <location>
        <begin position="1"/>
        <end position="22"/>
    </location>
</feature>
<gene>
    <name evidence="9" type="ORF">DMO24_19990</name>
</gene>
<evidence type="ECO:0000313" key="10">
    <source>
        <dbReference type="Proteomes" id="UP000247602"/>
    </source>
</evidence>
<evidence type="ECO:0000256" key="7">
    <source>
        <dbReference type="SAM" id="MobiDB-lite"/>
    </source>
</evidence>
<accession>A0A323VHE5</accession>
<dbReference type="GO" id="GO:0042121">
    <property type="term" value="P:alginic acid biosynthetic process"/>
    <property type="evidence" value="ECO:0007669"/>
    <property type="project" value="UniProtKB-UniPathway"/>
</dbReference>
<evidence type="ECO:0000256" key="2">
    <source>
        <dbReference type="ARBA" id="ARBA00005182"/>
    </source>
</evidence>
<evidence type="ECO:0000256" key="5">
    <source>
        <dbReference type="ARBA" id="ARBA00022764"/>
    </source>
</evidence>
<dbReference type="GO" id="GO:0042597">
    <property type="term" value="C:periplasmic space"/>
    <property type="evidence" value="ECO:0007669"/>
    <property type="project" value="UniProtKB-SubCell"/>
</dbReference>
<name>A0A323VHE5_9ACTN</name>